<accession>C5FTV2</accession>
<evidence type="ECO:0000313" key="5">
    <source>
        <dbReference type="EMBL" id="EEQ33305.1"/>
    </source>
</evidence>
<dbReference type="SUPFAM" id="SSF50978">
    <property type="entry name" value="WD40 repeat-like"/>
    <property type="match status" value="1"/>
</dbReference>
<dbReference type="HAMAP" id="MF_03037">
    <property type="entry name" value="ciao1"/>
    <property type="match status" value="1"/>
</dbReference>
<gene>
    <name evidence="3" type="primary">CIA1</name>
    <name evidence="5" type="ORF">MCYG_06124</name>
</gene>
<keyword evidence="1 4" id="KW-0853">WD repeat</keyword>
<dbReference type="GO" id="GO:0016226">
    <property type="term" value="P:iron-sulfur cluster assembly"/>
    <property type="evidence" value="ECO:0007669"/>
    <property type="project" value="UniProtKB-UniRule"/>
</dbReference>
<dbReference type="Proteomes" id="UP000002035">
    <property type="component" value="Unassembled WGS sequence"/>
</dbReference>
<dbReference type="EMBL" id="DS995705">
    <property type="protein sequence ID" value="EEQ33305.1"/>
    <property type="molecule type" value="Genomic_DNA"/>
</dbReference>
<feature type="repeat" description="WD" evidence="4">
    <location>
        <begin position="58"/>
        <end position="93"/>
    </location>
</feature>
<evidence type="ECO:0000256" key="3">
    <source>
        <dbReference type="HAMAP-Rule" id="MF_03037"/>
    </source>
</evidence>
<dbReference type="GO" id="GO:0097361">
    <property type="term" value="C:cytosolic [4Fe-4S] assembly targeting complex"/>
    <property type="evidence" value="ECO:0007669"/>
    <property type="project" value="InterPro"/>
</dbReference>
<dbReference type="PROSITE" id="PS50082">
    <property type="entry name" value="WD_REPEATS_2"/>
    <property type="match status" value="3"/>
</dbReference>
<dbReference type="Pfam" id="PF00400">
    <property type="entry name" value="WD40"/>
    <property type="match status" value="5"/>
</dbReference>
<comment type="similarity">
    <text evidence="3">Belongs to the WD repeat CIA1 family.</text>
</comment>
<keyword evidence="2" id="KW-0677">Repeat</keyword>
<dbReference type="eggNOG" id="KOG0645">
    <property type="taxonomic scope" value="Eukaryota"/>
</dbReference>
<dbReference type="InterPro" id="IPR001680">
    <property type="entry name" value="WD40_rpt"/>
</dbReference>
<reference evidence="6" key="1">
    <citation type="journal article" date="2012" name="MBio">
        <title>Comparative genome analysis of Trichophyton rubrum and related dermatophytes reveals candidate genes involved in infection.</title>
        <authorList>
            <person name="Martinez D.A."/>
            <person name="Oliver B.G."/>
            <person name="Graeser Y."/>
            <person name="Goldberg J.M."/>
            <person name="Li W."/>
            <person name="Martinez-Rossi N.M."/>
            <person name="Monod M."/>
            <person name="Shelest E."/>
            <person name="Barton R.C."/>
            <person name="Birch E."/>
            <person name="Brakhage A.A."/>
            <person name="Chen Z."/>
            <person name="Gurr S.J."/>
            <person name="Heiman D."/>
            <person name="Heitman J."/>
            <person name="Kosti I."/>
            <person name="Rossi A."/>
            <person name="Saif S."/>
            <person name="Samalova M."/>
            <person name="Saunders C.W."/>
            <person name="Shea T."/>
            <person name="Summerbell R.C."/>
            <person name="Xu J."/>
            <person name="Young S."/>
            <person name="Zeng Q."/>
            <person name="Birren B.W."/>
            <person name="Cuomo C.A."/>
            <person name="White T.C."/>
        </authorList>
    </citation>
    <scope>NUCLEOTIDE SEQUENCE [LARGE SCALE GENOMIC DNA]</scope>
    <source>
        <strain evidence="6">ATCC MYA-4605 / CBS 113480</strain>
    </source>
</reference>
<dbReference type="HOGENOM" id="CLU_000288_57_8_1"/>
<dbReference type="STRING" id="554155.C5FTV2"/>
<dbReference type="InterPro" id="IPR015943">
    <property type="entry name" value="WD40/YVTN_repeat-like_dom_sf"/>
</dbReference>
<dbReference type="RefSeq" id="XP_002846255.1">
    <property type="nucleotide sequence ID" value="XM_002846209.1"/>
</dbReference>
<dbReference type="AlphaFoldDB" id="C5FTV2"/>
<organism evidence="5 6">
    <name type="scientific">Arthroderma otae (strain ATCC MYA-4605 / CBS 113480)</name>
    <name type="common">Microsporum canis</name>
    <dbReference type="NCBI Taxonomy" id="554155"/>
    <lineage>
        <taxon>Eukaryota</taxon>
        <taxon>Fungi</taxon>
        <taxon>Dikarya</taxon>
        <taxon>Ascomycota</taxon>
        <taxon>Pezizomycotina</taxon>
        <taxon>Eurotiomycetes</taxon>
        <taxon>Eurotiomycetidae</taxon>
        <taxon>Onygenales</taxon>
        <taxon>Arthrodermataceae</taxon>
        <taxon>Microsporum</taxon>
    </lineage>
</organism>
<dbReference type="InterPro" id="IPR036322">
    <property type="entry name" value="WD40_repeat_dom_sf"/>
</dbReference>
<name>C5FTV2_ARTOC</name>
<feature type="repeat" description="WD" evidence="4">
    <location>
        <begin position="138"/>
        <end position="170"/>
    </location>
</feature>
<dbReference type="VEuPathDB" id="FungiDB:MCYG_06124"/>
<evidence type="ECO:0000313" key="6">
    <source>
        <dbReference type="Proteomes" id="UP000002035"/>
    </source>
</evidence>
<comment type="function">
    <text evidence="3">Essential component of the cytosolic iron-sulfur (Fe/S) protein assembly machinery. Required for the maturation of extramitochondrial Fe/S proteins.</text>
</comment>
<dbReference type="InterPro" id="IPR019775">
    <property type="entry name" value="WD40_repeat_CS"/>
</dbReference>
<proteinExistence type="inferred from homology"/>
<dbReference type="OMA" id="IREIRWS"/>
<dbReference type="PANTHER" id="PTHR19920">
    <property type="entry name" value="WD40 PROTEIN CIAO1"/>
    <property type="match status" value="1"/>
</dbReference>
<sequence length="464" mass="51321">MASCKVEILHLADLTPAPQERLWHSSPHPQLPIIATCGADKIIRIYSLLNFTLISSISGGHKRSVRSSAWKPNSREEIVLATASFDATVGIWKRWDRLLDNSTGIPHIPGAVDSGMDKIFATGDENEESDDWTFAVLLDGHDSEVKSVSWSSSGSLLATCSRDKSIWIWEDLEDGESNFETIAVLQDHQGDVKCVSWHPEDDCLASGGYDNTIRLWREDIDDWSQVACLNGHEGTVWSVDWEAPACSRVVSDSNKENNALDTSDILRTEGELSPMIDTNLRAPRLASCSDDKTVRIWRKLSAPSTFPIPQDSIPGTIRTRSIEETWVQESVLPGEHDLSIYSVSWSKRSGLLASTGADGKIVIYGERPKLSHLHGDSGELPVPSNKGAISIENIQVTNTLAIETEWHILSTIEAAHGIHEVNHVCWAKRGNPDSRLDGRLNQQEEILLSTGDNGIVRAWEVVKR</sequence>
<dbReference type="PANTHER" id="PTHR19920:SF0">
    <property type="entry name" value="CYTOSOLIC IRON-SULFUR PROTEIN ASSEMBLY PROTEIN CIAO1-RELATED"/>
    <property type="match status" value="1"/>
</dbReference>
<keyword evidence="6" id="KW-1185">Reference proteome</keyword>
<dbReference type="OrthoDB" id="284782at2759"/>
<feature type="repeat" description="WD" evidence="4">
    <location>
        <begin position="185"/>
        <end position="216"/>
    </location>
</feature>
<evidence type="ECO:0000256" key="1">
    <source>
        <dbReference type="ARBA" id="ARBA00022574"/>
    </source>
</evidence>
<protein>
    <recommendedName>
        <fullName evidence="3">Probable cytosolic iron-sulfur protein assembly protein 1</fullName>
    </recommendedName>
</protein>
<evidence type="ECO:0000256" key="2">
    <source>
        <dbReference type="ARBA" id="ARBA00022737"/>
    </source>
</evidence>
<dbReference type="PROSITE" id="PS50294">
    <property type="entry name" value="WD_REPEATS_REGION"/>
    <property type="match status" value="2"/>
</dbReference>
<dbReference type="InterPro" id="IPR028608">
    <property type="entry name" value="CIAO1/Cia1"/>
</dbReference>
<dbReference type="Gene3D" id="2.130.10.10">
    <property type="entry name" value="YVTN repeat-like/Quinoprotein amine dehydrogenase"/>
    <property type="match status" value="2"/>
</dbReference>
<dbReference type="GeneID" id="9228424"/>
<evidence type="ECO:0000256" key="4">
    <source>
        <dbReference type="PROSITE-ProRule" id="PRU00221"/>
    </source>
</evidence>
<dbReference type="SMART" id="SM00320">
    <property type="entry name" value="WD40"/>
    <property type="match status" value="7"/>
</dbReference>
<dbReference type="PROSITE" id="PS00678">
    <property type="entry name" value="WD_REPEATS_1"/>
    <property type="match status" value="1"/>
</dbReference>